<evidence type="ECO:0000313" key="3">
    <source>
        <dbReference type="Proteomes" id="UP000017836"/>
    </source>
</evidence>
<dbReference type="Gramene" id="ERN00476">
    <property type="protein sequence ID" value="ERN00476"/>
    <property type="gene ID" value="AMTR_s00234p00015090"/>
</dbReference>
<accession>W1NYU0</accession>
<dbReference type="Proteomes" id="UP000017836">
    <property type="component" value="Unassembled WGS sequence"/>
</dbReference>
<dbReference type="HOGENOM" id="CLU_137017_1_0_1"/>
<dbReference type="STRING" id="13333.W1NYU0"/>
<dbReference type="eggNOG" id="KOG0028">
    <property type="taxonomic scope" value="Eukaryota"/>
</dbReference>
<keyword evidence="3" id="KW-1185">Reference proteome</keyword>
<protein>
    <recommendedName>
        <fullName evidence="1">EF-hand domain-containing protein</fullName>
    </recommendedName>
</protein>
<evidence type="ECO:0000313" key="2">
    <source>
        <dbReference type="EMBL" id="ERN00476.1"/>
    </source>
</evidence>
<feature type="domain" description="EF-hand" evidence="1">
    <location>
        <begin position="107"/>
        <end position="142"/>
    </location>
</feature>
<dbReference type="PROSITE" id="PS50222">
    <property type="entry name" value="EF_HAND_2"/>
    <property type="match status" value="1"/>
</dbReference>
<reference evidence="3" key="1">
    <citation type="journal article" date="2013" name="Science">
        <title>The Amborella genome and the evolution of flowering plants.</title>
        <authorList>
            <consortium name="Amborella Genome Project"/>
        </authorList>
    </citation>
    <scope>NUCLEOTIDE SEQUENCE [LARGE SCALE GENOMIC DNA]</scope>
</reference>
<dbReference type="InterPro" id="IPR044205">
    <property type="entry name" value="KIC/PBP1/KRP1"/>
</dbReference>
<dbReference type="SUPFAM" id="SSF47473">
    <property type="entry name" value="EF-hand"/>
    <property type="match status" value="1"/>
</dbReference>
<dbReference type="AlphaFoldDB" id="W1NYU0"/>
<evidence type="ECO:0000259" key="1">
    <source>
        <dbReference type="PROSITE" id="PS50222"/>
    </source>
</evidence>
<proteinExistence type="predicted"/>
<dbReference type="EMBL" id="KI394895">
    <property type="protein sequence ID" value="ERN00476.1"/>
    <property type="molecule type" value="Genomic_DNA"/>
</dbReference>
<dbReference type="OrthoDB" id="343296at2759"/>
<dbReference type="PANTHER" id="PTHR47319">
    <property type="entry name" value="CALCIUM-BINDING PROTEIN KIC"/>
    <property type="match status" value="1"/>
</dbReference>
<dbReference type="Pfam" id="PF13833">
    <property type="entry name" value="EF-hand_8"/>
    <property type="match status" value="1"/>
</dbReference>
<dbReference type="InterPro" id="IPR011992">
    <property type="entry name" value="EF-hand-dom_pair"/>
</dbReference>
<sequence length="165" mass="18867">MAPATSFLEAISNHEFIELFCLLLHCHLIHSITFLSFSLRKPDLPERMAERGMEFEDFLPVMAEKMGEEEFMVELCKGFQVLMDKSKGLITFKSLKRNSGILGLQGLSDEEVMEMVREGDLDRDGGLNQMEFCILMFRLSPALMEGGQKWLGEALVQELHEIVDY</sequence>
<organism evidence="2 3">
    <name type="scientific">Amborella trichopoda</name>
    <dbReference type="NCBI Taxonomy" id="13333"/>
    <lineage>
        <taxon>Eukaryota</taxon>
        <taxon>Viridiplantae</taxon>
        <taxon>Streptophyta</taxon>
        <taxon>Embryophyta</taxon>
        <taxon>Tracheophyta</taxon>
        <taxon>Spermatophyta</taxon>
        <taxon>Magnoliopsida</taxon>
        <taxon>Amborellales</taxon>
        <taxon>Amborellaceae</taxon>
        <taxon>Amborella</taxon>
    </lineage>
</organism>
<dbReference type="GO" id="GO:0005509">
    <property type="term" value="F:calcium ion binding"/>
    <property type="evidence" value="ECO:0007669"/>
    <property type="project" value="InterPro"/>
</dbReference>
<dbReference type="PANTHER" id="PTHR47319:SF6">
    <property type="entry name" value="OS06G0683400 PROTEIN"/>
    <property type="match status" value="1"/>
</dbReference>
<name>W1NYU0_AMBTC</name>
<dbReference type="OMA" id="DEELRCM"/>
<dbReference type="Gene3D" id="1.10.238.10">
    <property type="entry name" value="EF-hand"/>
    <property type="match status" value="1"/>
</dbReference>
<dbReference type="InterPro" id="IPR002048">
    <property type="entry name" value="EF_hand_dom"/>
</dbReference>
<gene>
    <name evidence="2" type="ORF">AMTR_s00234p00015090</name>
</gene>